<feature type="region of interest" description="Disordered" evidence="1">
    <location>
        <begin position="188"/>
        <end position="358"/>
    </location>
</feature>
<keyword evidence="3" id="KW-1185">Reference proteome</keyword>
<dbReference type="EMBL" id="CABDUW010000011">
    <property type="protein sequence ID" value="VTJ51866.1"/>
    <property type="molecule type" value="Genomic_DNA"/>
</dbReference>
<organism evidence="2 3">
    <name type="scientific">Marmota monax</name>
    <name type="common">Woodchuck</name>
    <dbReference type="NCBI Taxonomy" id="9995"/>
    <lineage>
        <taxon>Eukaryota</taxon>
        <taxon>Metazoa</taxon>
        <taxon>Chordata</taxon>
        <taxon>Craniata</taxon>
        <taxon>Vertebrata</taxon>
        <taxon>Euteleostomi</taxon>
        <taxon>Mammalia</taxon>
        <taxon>Eutheria</taxon>
        <taxon>Euarchontoglires</taxon>
        <taxon>Glires</taxon>
        <taxon>Rodentia</taxon>
        <taxon>Sciuromorpha</taxon>
        <taxon>Sciuridae</taxon>
        <taxon>Xerinae</taxon>
        <taxon>Marmotini</taxon>
        <taxon>Marmota</taxon>
    </lineage>
</organism>
<evidence type="ECO:0000313" key="3">
    <source>
        <dbReference type="Proteomes" id="UP000335636"/>
    </source>
</evidence>
<feature type="compositionally biased region" description="Basic and acidic residues" evidence="1">
    <location>
        <begin position="283"/>
        <end position="315"/>
    </location>
</feature>
<dbReference type="Proteomes" id="UP000335636">
    <property type="component" value="Unassembled WGS sequence"/>
</dbReference>
<name>A0A5E4A4N7_MARMO</name>
<proteinExistence type="predicted"/>
<accession>A0A5E4A4N7</accession>
<dbReference type="AlphaFoldDB" id="A0A5E4A4N7"/>
<feature type="compositionally biased region" description="Basic residues" evidence="1">
    <location>
        <begin position="215"/>
        <end position="231"/>
    </location>
</feature>
<comment type="caution">
    <text evidence="2">The sequence shown here is derived from an EMBL/GenBank/DDBJ whole genome shotgun (WGS) entry which is preliminary data.</text>
</comment>
<evidence type="ECO:0000256" key="1">
    <source>
        <dbReference type="SAM" id="MobiDB-lite"/>
    </source>
</evidence>
<gene>
    <name evidence="2" type="ORF">MONAX_5E039364</name>
</gene>
<feature type="region of interest" description="Disordered" evidence="1">
    <location>
        <begin position="99"/>
        <end position="173"/>
    </location>
</feature>
<reference evidence="2" key="1">
    <citation type="submission" date="2019-04" db="EMBL/GenBank/DDBJ databases">
        <authorList>
            <person name="Alioto T."/>
            <person name="Alioto T."/>
        </authorList>
    </citation>
    <scope>NUCLEOTIDE SEQUENCE [LARGE SCALE GENOMIC DNA]</scope>
</reference>
<protein>
    <submittedName>
        <fullName evidence="2">Uncharacterized protein</fullName>
    </submittedName>
</protein>
<evidence type="ECO:0000313" key="2">
    <source>
        <dbReference type="EMBL" id="VTJ51866.1"/>
    </source>
</evidence>
<sequence>MRKNSGVITNFPITHIFTLRRLLVLLPRRTMMAEGKGVYCRTATAPALRSDLVEARDPNALSPAPESYIPQGASLSVRPVRDGGVRLIFSRAWLRPRWRALPNPGRRPGTTCRPPPGPAPALAFSGSDSLAPRETQEHSGSHSFHRGNNSRPGGVGGRGKIELPVGPLSRSADHVGGVCVAGRVAGGLGRAGDRARGRGSAGGAGAASSRSLRAERRRRRRRRRRRGRCSRRGREPCQENTTSQLRPSMPAAQRSEARPPALLPPLGPRLGPIVCSARRRRREGGGRRRGEPCAKVSPRSEPRKVISVRASDRKSVPPQSLAAPGRPSGPESGRRKAGARPRQQSLVPTGGCGSGSSV</sequence>
<feature type="compositionally biased region" description="Low complexity" evidence="1">
    <location>
        <begin position="102"/>
        <end position="112"/>
    </location>
</feature>